<dbReference type="GO" id="GO:0000973">
    <property type="term" value="P:post-transcriptional tethering of RNA polymerase II gene DNA at nuclear periphery"/>
    <property type="evidence" value="ECO:0007669"/>
    <property type="project" value="TreeGrafter"/>
</dbReference>
<dbReference type="InterPro" id="IPR037665">
    <property type="entry name" value="Nucleoporin_S59-like"/>
</dbReference>
<evidence type="ECO:0000256" key="1">
    <source>
        <dbReference type="ARBA" id="ARBA00004567"/>
    </source>
</evidence>
<dbReference type="Gene3D" id="1.25.40.690">
    <property type="match status" value="1"/>
</dbReference>
<dbReference type="PROSITE" id="PS51434">
    <property type="entry name" value="NUP_C"/>
    <property type="match status" value="1"/>
</dbReference>
<keyword evidence="13" id="KW-0653">Protein transport</keyword>
<dbReference type="GO" id="GO:0051028">
    <property type="term" value="P:mRNA transport"/>
    <property type="evidence" value="ECO:0007669"/>
    <property type="project" value="UniProtKB-KW"/>
</dbReference>
<dbReference type="Proteomes" id="UP001108240">
    <property type="component" value="Unplaced"/>
</dbReference>
<dbReference type="GO" id="GO:0006606">
    <property type="term" value="P:protein import into nucleus"/>
    <property type="evidence" value="ECO:0007669"/>
    <property type="project" value="TreeGrafter"/>
</dbReference>
<keyword evidence="9" id="KW-0378">Hydrolase</keyword>
<dbReference type="GO" id="GO:0031965">
    <property type="term" value="C:nuclear membrane"/>
    <property type="evidence" value="ECO:0007669"/>
    <property type="project" value="UniProtKB-SubCell"/>
</dbReference>
<keyword evidence="21" id="KW-1185">Reference proteome</keyword>
<evidence type="ECO:0000256" key="17">
    <source>
        <dbReference type="ARBA" id="ARBA00023242"/>
    </source>
</evidence>
<evidence type="ECO:0000256" key="15">
    <source>
        <dbReference type="ARBA" id="ARBA00023132"/>
    </source>
</evidence>
<keyword evidence="17" id="KW-0539">Nucleus</keyword>
<sequence>MFNKSFGAPFGGGTGGFGTTSTFGQQNTGFGATGGFGSSAFGTTNNTGGLFGTTQNKPGGLFGSSTFSQPVTSSTSSGFGFGATSGTSNSLFGSTNTGGGGLFSQQNNAFGANKPATFGTFGTSTSSGGLFGTTNTTSNPFGGTSGSLFGSSNFTAAPPGTTIKFNPPTGSDTMVKGGVTTSINTKHQCITAMKEYENKSLEELRLEDYQAGRKGPSNPMAAGTGGLFGAAATATPSTGTGLFGPSTPNTGFSFGQNKTSFGTSTGGFGTTTGSLFGQPQQQQQQQQQGSSLFKPFGSATTTQNNTFSFGNSSSMVSSSRCSKSVGTGQTSLFGNNQNKLGSTLGSVGTFGTGGFNTGANTLNFGAPQQPVALTDPNASAAQQAVLQQQINALAYSPFGDSPLFRNPLSDPKKEERLKPTNPAAQKALTTPTQYKLTPRPATRVRPKALSSSGSSKSQLFDGLDDDEPSLNNGAFMPRKSIKKLVLKNLNNSSLLSIDERETREVTMERSEEDDLEVSKFYTNPITKPIPHAQPSPLLQDTISEFNMRGFASHRNGLEASSEDISLAEDSIQEERDEELEAQKPPHPAGMVLTRVGYYTIPSMEELGRMLNENGECIVENFTVGRKGYGSVFFSGEVNLTNMNLDEIVHFRRKEIIVYPNDKDKPSVGEGLNRRAEVTLDGVWPNDKTACSQIKSPERLTEMNYEGRLEAASRKQGARFLEYRPETGSWVFEVAHFSKYGLQESDEEEEAPPTKLELKKLKTGVPPVIPHLPLTQQQMSPQAQSTAVLELHSHVSELDRDMADITQEHPADSLRSETPAERKPVSASSQIASSMGINPHTLQVASLFAEDDECDLFQEHGSSKLIQDVASPEVLLSGAGRQSIGALLQTKFNSGGGLFSQLPEAPFGGIPEKLSKSLASESPWPSLGPSFLLGGPVPVESSITLGKGRLLMDAALFRGRSFRVGWGPNWTLVHCGDQITVTEAMKEQSAEIMRFSFLPKPTKSKPITESPFKVHIEQVVGLKPKQSAESLALYHKPLEIGLKHSTINMEHSCPFIQPAKGVDALHGYAEWIVEVNKDIGGGDAGLAHWRQVWTLCAALFGHLDDLDVETEQYSDYQQQLERRRSFSHWLSECAAECIEEEVGRALQRNHAEAIFRYLTCHCISKACKLSQKSGDHRLALLLSQALGSQFCRDLLALQLSDWNSMQTYSFIEEERLQIFALLAGKPVWQSTDGCINVCSELDWKRCVAVHLWYMMPPTASVADILSKYESAFQGSEEVKRYACPPLPPYIDEVELLGLDEEMDETDSKKPLYDICFHLLKLYSDRHYSLQQLLDPSTLTADHLDYWLSWHLWNVLQALNYNHLSTSCQGLLHASYASQLENAGLWEKAIFVLLHIPDSGRRESAVREMINLHCSLEETEESMEKEQFLTEKLLIPIQWIHHAKAIRACREGDKCSEALHLYKAGHWNHCQRLVIQHLASDCIINDNHKYLLEFLEGLAVPERSVQIQDWNTSGRVFLDYIHVIQTLQDIQQMESPGYELERLHTEVTSLCSRIERLPCSKAKDRLAQSEMAICVANILRVVLSLQQGGEGTPDPRHIPLCQLAPYIGRLPLPEDYALEELRSLTQS</sequence>
<evidence type="ECO:0000256" key="9">
    <source>
        <dbReference type="ARBA" id="ARBA00022801"/>
    </source>
</evidence>
<name>A0A9J8B1Q7_CYPCA</name>
<dbReference type="GO" id="GO:0044614">
    <property type="term" value="C:nuclear pore cytoplasmic filaments"/>
    <property type="evidence" value="ECO:0007669"/>
    <property type="project" value="TreeGrafter"/>
</dbReference>
<dbReference type="GO" id="GO:0017056">
    <property type="term" value="F:structural constituent of nuclear pore"/>
    <property type="evidence" value="ECO:0007669"/>
    <property type="project" value="InterPro"/>
</dbReference>
<evidence type="ECO:0000256" key="13">
    <source>
        <dbReference type="ARBA" id="ARBA00022927"/>
    </source>
</evidence>
<proteinExistence type="inferred from homology"/>
<keyword evidence="6" id="KW-0813">Transport</keyword>
<keyword evidence="11" id="KW-0509">mRNA transport</keyword>
<dbReference type="PANTHER" id="PTHR23198">
    <property type="entry name" value="NUCLEOPORIN"/>
    <property type="match status" value="1"/>
</dbReference>
<dbReference type="GO" id="GO:0003723">
    <property type="term" value="F:RNA binding"/>
    <property type="evidence" value="ECO:0007669"/>
    <property type="project" value="TreeGrafter"/>
</dbReference>
<evidence type="ECO:0000256" key="6">
    <source>
        <dbReference type="ARBA" id="ARBA00022448"/>
    </source>
</evidence>
<feature type="compositionally biased region" description="Polar residues" evidence="18">
    <location>
        <begin position="246"/>
        <end position="258"/>
    </location>
</feature>
<feature type="domain" description="Peptidase S59" evidence="19">
    <location>
        <begin position="594"/>
        <end position="736"/>
    </location>
</feature>
<dbReference type="Gene3D" id="1.10.10.2360">
    <property type="match status" value="1"/>
</dbReference>
<feature type="compositionally biased region" description="Basic and acidic residues" evidence="18">
    <location>
        <begin position="808"/>
        <end position="823"/>
    </location>
</feature>
<reference evidence="20" key="2">
    <citation type="submission" date="2025-09" db="UniProtKB">
        <authorList>
            <consortium name="Ensembl"/>
        </authorList>
    </citation>
    <scope>IDENTIFICATION</scope>
</reference>
<evidence type="ECO:0000256" key="11">
    <source>
        <dbReference type="ARBA" id="ARBA00022816"/>
    </source>
</evidence>
<dbReference type="Pfam" id="PF04096">
    <property type="entry name" value="Nucleoporin2"/>
    <property type="match status" value="1"/>
</dbReference>
<keyword evidence="12" id="KW-0720">Serine protease</keyword>
<evidence type="ECO:0000256" key="12">
    <source>
        <dbReference type="ARBA" id="ARBA00022825"/>
    </source>
</evidence>
<feature type="region of interest" description="Disordered" evidence="18">
    <location>
        <begin position="808"/>
        <end position="831"/>
    </location>
</feature>
<dbReference type="Gene3D" id="3.30.1610.10">
    <property type="entry name" value="Peptidase S59, nucleoporin"/>
    <property type="match status" value="1"/>
</dbReference>
<dbReference type="SUPFAM" id="SSF82215">
    <property type="entry name" value="C-terminal autoproteolytic domain of nucleoporin nup98"/>
    <property type="match status" value="1"/>
</dbReference>
<evidence type="ECO:0000256" key="2">
    <source>
        <dbReference type="ARBA" id="ARBA00004620"/>
    </source>
</evidence>
<keyword evidence="7" id="KW-0645">Protease</keyword>
<evidence type="ECO:0000259" key="19">
    <source>
        <dbReference type="PROSITE" id="PS51434"/>
    </source>
</evidence>
<dbReference type="InterPro" id="IPR021967">
    <property type="entry name" value="Nup98_C"/>
</dbReference>
<keyword evidence="15" id="KW-0906">Nuclear pore complex</keyword>
<keyword evidence="16" id="KW-0472">Membrane</keyword>
<evidence type="ECO:0000256" key="14">
    <source>
        <dbReference type="ARBA" id="ARBA00023010"/>
    </source>
</evidence>
<dbReference type="GO" id="GO:0006405">
    <property type="term" value="P:RNA export from nucleus"/>
    <property type="evidence" value="ECO:0007669"/>
    <property type="project" value="TreeGrafter"/>
</dbReference>
<dbReference type="InterPro" id="IPR007230">
    <property type="entry name" value="Nup98_auto-Pept-S59_dom"/>
</dbReference>
<evidence type="ECO:0000256" key="5">
    <source>
        <dbReference type="ARBA" id="ARBA00013472"/>
    </source>
</evidence>
<feature type="region of interest" description="Disordered" evidence="18">
    <location>
        <begin position="239"/>
        <end position="297"/>
    </location>
</feature>
<evidence type="ECO:0000256" key="18">
    <source>
        <dbReference type="SAM" id="MobiDB-lite"/>
    </source>
</evidence>
<keyword evidence="14" id="KW-0811">Translocation</keyword>
<comment type="similarity">
    <text evidence="4">Belongs to the nucleoporin GLFG family.</text>
</comment>
<evidence type="ECO:0000256" key="4">
    <source>
        <dbReference type="ARBA" id="ARBA00008926"/>
    </source>
</evidence>
<keyword evidence="8" id="KW-0677">Repeat</keyword>
<reference evidence="20" key="1">
    <citation type="submission" date="2025-08" db="UniProtKB">
        <authorList>
            <consortium name="Ensembl"/>
        </authorList>
    </citation>
    <scope>IDENTIFICATION</scope>
</reference>
<evidence type="ECO:0000256" key="7">
    <source>
        <dbReference type="ARBA" id="ARBA00022670"/>
    </source>
</evidence>
<evidence type="ECO:0000313" key="21">
    <source>
        <dbReference type="Proteomes" id="UP001108240"/>
    </source>
</evidence>
<dbReference type="InterPro" id="IPR036903">
    <property type="entry name" value="Nup98_auto-Pept-S59_dom_sf"/>
</dbReference>
<dbReference type="Pfam" id="PF21240">
    <property type="entry name" value="Nup98_GLEBS"/>
    <property type="match status" value="1"/>
</dbReference>
<dbReference type="GO" id="GO:0008139">
    <property type="term" value="F:nuclear localization sequence binding"/>
    <property type="evidence" value="ECO:0007669"/>
    <property type="project" value="TreeGrafter"/>
</dbReference>
<dbReference type="FunFam" id="1.10.10.2360:FF:000001">
    <property type="entry name" value="Nuclear pore complex protein Nup98-Nup96"/>
    <property type="match status" value="1"/>
</dbReference>
<feature type="compositionally biased region" description="Low complexity" evidence="18">
    <location>
        <begin position="271"/>
        <end position="288"/>
    </location>
</feature>
<comment type="subcellular location">
    <subcellularLocation>
        <location evidence="2">Nucleus membrane</location>
        <topology evidence="2">Peripheral membrane protein</topology>
        <orientation evidence="2">Nucleoplasmic side</orientation>
    </subcellularLocation>
    <subcellularLocation>
        <location evidence="1">Nucleus</location>
        <location evidence="1">Nuclear pore complex</location>
    </subcellularLocation>
    <subcellularLocation>
        <location evidence="3">Nucleus</location>
        <location evidence="3">Nucleoplasm</location>
    </subcellularLocation>
</comment>
<accession>A0A9J8B1Q7</accession>
<dbReference type="FunFam" id="3.30.1610.10:FF:000001">
    <property type="entry name" value="Nuclear pore complex protein Nup98-Nup96"/>
    <property type="match status" value="1"/>
</dbReference>
<dbReference type="GeneTree" id="ENSGT00550000074799"/>
<protein>
    <recommendedName>
        <fullName evidence="5">Nuclear pore complex protein Nup98-Nup96</fullName>
    </recommendedName>
</protein>
<evidence type="ECO:0000313" key="20">
    <source>
        <dbReference type="Ensembl" id="ENSCCRP00000147265.1"/>
    </source>
</evidence>
<dbReference type="GO" id="GO:0005654">
    <property type="term" value="C:nucleoplasm"/>
    <property type="evidence" value="ECO:0007669"/>
    <property type="project" value="UniProtKB-SubCell"/>
</dbReference>
<evidence type="ECO:0000256" key="3">
    <source>
        <dbReference type="ARBA" id="ARBA00004642"/>
    </source>
</evidence>
<keyword evidence="10" id="KW-0068">Autocatalytic cleavage</keyword>
<organism evidence="20 21">
    <name type="scientific">Cyprinus carpio carpio</name>
    <dbReference type="NCBI Taxonomy" id="630221"/>
    <lineage>
        <taxon>Eukaryota</taxon>
        <taxon>Metazoa</taxon>
        <taxon>Chordata</taxon>
        <taxon>Craniata</taxon>
        <taxon>Vertebrata</taxon>
        <taxon>Euteleostomi</taxon>
        <taxon>Actinopterygii</taxon>
        <taxon>Neopterygii</taxon>
        <taxon>Teleostei</taxon>
        <taxon>Ostariophysi</taxon>
        <taxon>Cypriniformes</taxon>
        <taxon>Cyprinidae</taxon>
        <taxon>Cyprininae</taxon>
        <taxon>Cyprinus</taxon>
    </lineage>
</organism>
<dbReference type="GO" id="GO:0006508">
    <property type="term" value="P:proteolysis"/>
    <property type="evidence" value="ECO:0007669"/>
    <property type="project" value="UniProtKB-KW"/>
</dbReference>
<dbReference type="Ensembl" id="ENSCCRT00000171344.1">
    <property type="protein sequence ID" value="ENSCCRP00000147265.1"/>
    <property type="gene ID" value="ENSCCRG00000056949.1"/>
</dbReference>
<feature type="region of interest" description="Disordered" evidence="18">
    <location>
        <begin position="401"/>
        <end position="465"/>
    </location>
</feature>
<evidence type="ECO:0000256" key="10">
    <source>
        <dbReference type="ARBA" id="ARBA00022813"/>
    </source>
</evidence>
<evidence type="ECO:0000256" key="8">
    <source>
        <dbReference type="ARBA" id="ARBA00022737"/>
    </source>
</evidence>
<dbReference type="GO" id="GO:0034398">
    <property type="term" value="P:telomere tethering at nuclear periphery"/>
    <property type="evidence" value="ECO:0007669"/>
    <property type="project" value="TreeGrafter"/>
</dbReference>
<dbReference type="GO" id="GO:0008236">
    <property type="term" value="F:serine-type peptidase activity"/>
    <property type="evidence" value="ECO:0007669"/>
    <property type="project" value="UniProtKB-KW"/>
</dbReference>
<dbReference type="Pfam" id="PF12110">
    <property type="entry name" value="Nup96"/>
    <property type="match status" value="1"/>
</dbReference>
<evidence type="ECO:0000256" key="16">
    <source>
        <dbReference type="ARBA" id="ARBA00023136"/>
    </source>
</evidence>
<dbReference type="PANTHER" id="PTHR23198:SF6">
    <property type="entry name" value="NUCLEAR PORE COMPLEX PROTEIN NUP98-NUP96"/>
    <property type="match status" value="1"/>
</dbReference>